<feature type="region of interest" description="Disordered" evidence="1">
    <location>
        <begin position="460"/>
        <end position="486"/>
    </location>
</feature>
<dbReference type="InterPro" id="IPR001251">
    <property type="entry name" value="CRAL-TRIO_dom"/>
</dbReference>
<dbReference type="Pfam" id="PF00620">
    <property type="entry name" value="RhoGAP"/>
    <property type="match status" value="1"/>
</dbReference>
<dbReference type="SUPFAM" id="SSF52087">
    <property type="entry name" value="CRAL/TRIO domain"/>
    <property type="match status" value="1"/>
</dbReference>
<dbReference type="CDD" id="cd00159">
    <property type="entry name" value="RhoGAP"/>
    <property type="match status" value="1"/>
</dbReference>
<protein>
    <recommendedName>
        <fullName evidence="6">Rho-GAP domain-containing protein</fullName>
    </recommendedName>
</protein>
<organism evidence="4 5">
    <name type="scientific">Orbilia oligospora</name>
    <name type="common">Nematode-trapping fungus</name>
    <name type="synonym">Arthrobotrys oligospora</name>
    <dbReference type="NCBI Taxonomy" id="2813651"/>
    <lineage>
        <taxon>Eukaryota</taxon>
        <taxon>Fungi</taxon>
        <taxon>Dikarya</taxon>
        <taxon>Ascomycota</taxon>
        <taxon>Pezizomycotina</taxon>
        <taxon>Orbiliomycetes</taxon>
        <taxon>Orbiliales</taxon>
        <taxon>Orbiliaceae</taxon>
        <taxon>Orbilia</taxon>
    </lineage>
</organism>
<evidence type="ECO:0000313" key="5">
    <source>
        <dbReference type="Proteomes" id="UP000614610"/>
    </source>
</evidence>
<sequence>MSLEKPLPGAPSPVDRTVERVAERLAVPIRRARAISNPPEMAPAPLPEMPTYDPKLAQLAARVLYRSGIDSLGNPLLVLSAAAFPDSREVDYNALLPYVLAILPGENEIDALDSHGEKGSGGYSVIFFSGGSGSRDRDAKSRPTWSWFMQAYSLLGRAVRKRIKKLWIVHERAWVRIMLEMLSGVVSQKFRRKVLHVSSLTELALEIDITKLNIPPAVYLHDKRVSESIQLPGFPPVPQFGKMPFTPDSPVDAPLPHVLTDASRYIRLHCLPYEGLFRKVPSTDLLEVAREAYDRRQYLHLSDYGPNIAGGLIKLYYRTLPEPIIPTYCYDEIEENFGDSSKTEDIVSAARSILTQSLPKVSCRLLLRHLLPLLALVASHSEVNKMTASNLAICFAPSLLRSEDIMLDAKMSRGGVAKLLECLITNIEQFAPKMPDRQPKPASLTGEKYLSISSIKRSAATASTTRKQMIPKINGDSPTSKYADDDLLTSSPIQRKMSWTPIMQTIMNSDPVPLTTRSMSDGEIISKTPKSTAPAPKTSTTLTSTTTTTTASAVPVPTASADTTTTSRVTNGGIPSPPPSPTKEPATLSTPSKATASTSPQLKPAASPPSNSNESSARRSSSPSASKLSTSPSSQPNLQIRGLMRATSSPLPPRDFRATLTPAGNRDGNANAGNSTGKQLNSKPSFPTLRKVPSDAALNWQRASVKVKVAGTMVNELKALYEERAKGAEILVKTASRRGRNTSTAGVN</sequence>
<accession>A0A8H8VBI0</accession>
<dbReference type="InterPro" id="IPR008936">
    <property type="entry name" value="Rho_GTPase_activation_prot"/>
</dbReference>
<dbReference type="Gene3D" id="1.10.555.10">
    <property type="entry name" value="Rho GTPase activation protein"/>
    <property type="match status" value="1"/>
</dbReference>
<dbReference type="GO" id="GO:0007264">
    <property type="term" value="P:small GTPase-mediated signal transduction"/>
    <property type="evidence" value="ECO:0007669"/>
    <property type="project" value="TreeGrafter"/>
</dbReference>
<evidence type="ECO:0000256" key="1">
    <source>
        <dbReference type="SAM" id="MobiDB-lite"/>
    </source>
</evidence>
<comment type="caution">
    <text evidence="4">The sequence shown here is derived from an EMBL/GenBank/DDBJ whole genome shotgun (WGS) entry which is preliminary data.</text>
</comment>
<proteinExistence type="predicted"/>
<feature type="compositionally biased region" description="Low complexity" evidence="1">
    <location>
        <begin position="526"/>
        <end position="561"/>
    </location>
</feature>
<dbReference type="EMBL" id="WIWT01000028">
    <property type="protein sequence ID" value="KAF3212755.1"/>
    <property type="molecule type" value="Genomic_DNA"/>
</dbReference>
<dbReference type="SMART" id="SM00324">
    <property type="entry name" value="RhoGAP"/>
    <property type="match status" value="1"/>
</dbReference>
<dbReference type="GO" id="GO:0005096">
    <property type="term" value="F:GTPase activator activity"/>
    <property type="evidence" value="ECO:0007669"/>
    <property type="project" value="TreeGrafter"/>
</dbReference>
<dbReference type="PANTHER" id="PTHR45808:SF2">
    <property type="entry name" value="RHO GTPASE-ACTIVATING PROTEIN 68F"/>
    <property type="match status" value="1"/>
</dbReference>
<dbReference type="PROSITE" id="PS50238">
    <property type="entry name" value="RHOGAP"/>
    <property type="match status" value="1"/>
</dbReference>
<evidence type="ECO:0000259" key="3">
    <source>
        <dbReference type="PROSITE" id="PS50238"/>
    </source>
</evidence>
<evidence type="ECO:0000313" key="4">
    <source>
        <dbReference type="EMBL" id="KAF3212755.1"/>
    </source>
</evidence>
<feature type="compositionally biased region" description="Low complexity" evidence="1">
    <location>
        <begin position="663"/>
        <end position="674"/>
    </location>
</feature>
<dbReference type="CDD" id="cd00170">
    <property type="entry name" value="SEC14"/>
    <property type="match status" value="1"/>
</dbReference>
<dbReference type="AlphaFoldDB" id="A0A8H8VBI0"/>
<dbReference type="GO" id="GO:0005737">
    <property type="term" value="C:cytoplasm"/>
    <property type="evidence" value="ECO:0007669"/>
    <property type="project" value="TreeGrafter"/>
</dbReference>
<dbReference type="Proteomes" id="UP000614610">
    <property type="component" value="Unassembled WGS sequence"/>
</dbReference>
<dbReference type="InterPro" id="IPR000198">
    <property type="entry name" value="RhoGAP_dom"/>
</dbReference>
<gene>
    <name evidence="4" type="ORF">TWF679_005644</name>
</gene>
<reference evidence="4" key="1">
    <citation type="submission" date="2019-06" db="EMBL/GenBank/DDBJ databases">
        <authorList>
            <person name="Palmer J.M."/>
        </authorList>
    </citation>
    <scope>NUCLEOTIDE SEQUENCE</scope>
    <source>
        <strain evidence="4">TWF679</strain>
    </source>
</reference>
<name>A0A8H8VBI0_ORBOL</name>
<evidence type="ECO:0008006" key="6">
    <source>
        <dbReference type="Google" id="ProtNLM"/>
    </source>
</evidence>
<dbReference type="PROSITE" id="PS50191">
    <property type="entry name" value="CRAL_TRIO"/>
    <property type="match status" value="1"/>
</dbReference>
<feature type="region of interest" description="Disordered" evidence="1">
    <location>
        <begin position="524"/>
        <end position="687"/>
    </location>
</feature>
<dbReference type="Pfam" id="PF13716">
    <property type="entry name" value="CRAL_TRIO_2"/>
    <property type="match status" value="1"/>
</dbReference>
<feature type="domain" description="CRAL-TRIO" evidence="2">
    <location>
        <begin position="52"/>
        <end position="218"/>
    </location>
</feature>
<evidence type="ECO:0000259" key="2">
    <source>
        <dbReference type="PROSITE" id="PS50191"/>
    </source>
</evidence>
<dbReference type="SUPFAM" id="SSF48350">
    <property type="entry name" value="GTPase activation domain, GAP"/>
    <property type="match status" value="1"/>
</dbReference>
<dbReference type="OrthoDB" id="410651at2759"/>
<dbReference type="InterPro" id="IPR036865">
    <property type="entry name" value="CRAL-TRIO_dom_sf"/>
</dbReference>
<feature type="compositionally biased region" description="Polar residues" evidence="1">
    <location>
        <begin position="675"/>
        <end position="685"/>
    </location>
</feature>
<dbReference type="Gene3D" id="3.40.525.10">
    <property type="entry name" value="CRAL-TRIO lipid binding domain"/>
    <property type="match status" value="1"/>
</dbReference>
<feature type="compositionally biased region" description="Low complexity" evidence="1">
    <location>
        <begin position="585"/>
        <end position="634"/>
    </location>
</feature>
<dbReference type="PANTHER" id="PTHR45808">
    <property type="entry name" value="RHO GTPASE-ACTIVATING PROTEIN 68F"/>
    <property type="match status" value="1"/>
</dbReference>
<feature type="domain" description="Rho-GAP" evidence="3">
    <location>
        <begin position="249"/>
        <end position="431"/>
    </location>
</feature>